<accession>A0A160MYP2</accession>
<dbReference type="PATRIC" id="fig|445710.3.peg.1023"/>
<feature type="domain" description="DUF883" evidence="2">
    <location>
        <begin position="69"/>
        <end position="95"/>
    </location>
</feature>
<proteinExistence type="predicted"/>
<keyword evidence="1" id="KW-0812">Transmembrane</keyword>
<protein>
    <recommendedName>
        <fullName evidence="2">DUF883 domain-containing protein</fullName>
    </recommendedName>
</protein>
<dbReference type="EMBL" id="CP014841">
    <property type="protein sequence ID" value="AND68481.1"/>
    <property type="molecule type" value="Genomic_DNA"/>
</dbReference>
<evidence type="ECO:0000313" key="4">
    <source>
        <dbReference type="Proteomes" id="UP000077255"/>
    </source>
</evidence>
<evidence type="ECO:0000313" key="3">
    <source>
        <dbReference type="EMBL" id="AND68481.1"/>
    </source>
</evidence>
<keyword evidence="1" id="KW-0472">Membrane</keyword>
<keyword evidence="1" id="KW-1133">Transmembrane helix</keyword>
<organism evidence="3 4">
    <name type="scientific">Dyella thiooxydans</name>
    <dbReference type="NCBI Taxonomy" id="445710"/>
    <lineage>
        <taxon>Bacteria</taxon>
        <taxon>Pseudomonadati</taxon>
        <taxon>Pseudomonadota</taxon>
        <taxon>Gammaproteobacteria</taxon>
        <taxon>Lysobacterales</taxon>
        <taxon>Rhodanobacteraceae</taxon>
        <taxon>Dyella</taxon>
    </lineage>
</organism>
<name>A0A160MYP2_9GAMM</name>
<dbReference type="InterPro" id="IPR043605">
    <property type="entry name" value="DUF883_C"/>
</dbReference>
<sequence>MAHVHAQYLKSDLNAIAGDVDRLMKDVAAATGEEAEDVHARLRGIRERVSRLERDAGDRVRRTVDRGNRYVHEQPWVVLGGVAAAAFLIGLLGSRARD</sequence>
<dbReference type="OrthoDB" id="141145at135614"/>
<evidence type="ECO:0000259" key="2">
    <source>
        <dbReference type="Pfam" id="PF19029"/>
    </source>
</evidence>
<feature type="transmembrane region" description="Helical" evidence="1">
    <location>
        <begin position="76"/>
        <end position="94"/>
    </location>
</feature>
<dbReference type="AlphaFoldDB" id="A0A160MYP2"/>
<evidence type="ECO:0000256" key="1">
    <source>
        <dbReference type="SAM" id="Phobius"/>
    </source>
</evidence>
<reference evidence="3 4" key="1">
    <citation type="submission" date="2016-02" db="EMBL/GenBank/DDBJ databases">
        <title>Complete genome sequencing and analysis of ATSB10, Dyella thiooxydans isolated from rhizosphere soil of sunflower (Helianthus annuus L.).</title>
        <authorList>
            <person name="Lee Y."/>
            <person name="Hwangbo K."/>
            <person name="Chung H."/>
            <person name="Yoo J."/>
            <person name="Kim K.Y."/>
            <person name="Sa T.M."/>
            <person name="Um Y."/>
            <person name="Madhaiyan M."/>
        </authorList>
    </citation>
    <scope>NUCLEOTIDE SEQUENCE [LARGE SCALE GENOMIC DNA]</scope>
    <source>
        <strain evidence="3 4">ATSB10</strain>
    </source>
</reference>
<dbReference type="KEGG" id="dtx:ATSB10_10270"/>
<dbReference type="RefSeq" id="WP_063670992.1">
    <property type="nucleotide sequence ID" value="NZ_CP014841.1"/>
</dbReference>
<gene>
    <name evidence="3" type="ORF">ATSB10_10270</name>
</gene>
<dbReference type="Proteomes" id="UP000077255">
    <property type="component" value="Chromosome"/>
</dbReference>
<dbReference type="Pfam" id="PF19029">
    <property type="entry name" value="DUF883_C"/>
    <property type="match status" value="1"/>
</dbReference>
<keyword evidence="4" id="KW-1185">Reference proteome</keyword>